<protein>
    <submittedName>
        <fullName evidence="3">Uncharacterized protein</fullName>
    </submittedName>
</protein>
<feature type="chain" id="PRO_5037508247" evidence="2">
    <location>
        <begin position="21"/>
        <end position="74"/>
    </location>
</feature>
<feature type="region of interest" description="Disordered" evidence="1">
    <location>
        <begin position="45"/>
        <end position="74"/>
    </location>
</feature>
<keyword evidence="2" id="KW-0732">Signal</keyword>
<dbReference type="EMBL" id="ASGP02000001">
    <property type="protein sequence ID" value="KAH9527867.1"/>
    <property type="molecule type" value="Genomic_DNA"/>
</dbReference>
<dbReference type="AlphaFoldDB" id="A0A922IBR6"/>
<evidence type="ECO:0000256" key="2">
    <source>
        <dbReference type="SAM" id="SignalP"/>
    </source>
</evidence>
<evidence type="ECO:0000313" key="3">
    <source>
        <dbReference type="EMBL" id="KAH9527867.1"/>
    </source>
</evidence>
<reference evidence="3" key="2">
    <citation type="journal article" date="2022" name="Res Sq">
        <title>Comparative Genomics Reveals Insights into the Divergent Evolution of Astigmatic Mites and Household Pest Adaptations.</title>
        <authorList>
            <person name="Xiong Q."/>
            <person name="Wan A.T.-Y."/>
            <person name="Liu X.-Y."/>
            <person name="Fung C.S.-H."/>
            <person name="Xiao X."/>
            <person name="Malainual N."/>
            <person name="Hou J."/>
            <person name="Wang L."/>
            <person name="Wang M."/>
            <person name="Yang K."/>
            <person name="Cui Y."/>
            <person name="Leung E."/>
            <person name="Nong W."/>
            <person name="Shin S.-K."/>
            <person name="Au S."/>
            <person name="Jeong K.Y."/>
            <person name="Chew F.T."/>
            <person name="Hui J."/>
            <person name="Leung T.F."/>
            <person name="Tungtrongchitr A."/>
            <person name="Zhong N."/>
            <person name="Liu Z."/>
            <person name="Tsui S."/>
        </authorList>
    </citation>
    <scope>NUCLEOTIDE SEQUENCE</scope>
    <source>
        <strain evidence="3">Derf</strain>
        <tissue evidence="3">Whole organism</tissue>
    </source>
</reference>
<name>A0A922IBR6_DERFA</name>
<feature type="signal peptide" evidence="2">
    <location>
        <begin position="1"/>
        <end position="20"/>
    </location>
</feature>
<gene>
    <name evidence="3" type="ORF">DERF_001858</name>
</gene>
<organism evidence="3 4">
    <name type="scientific">Dermatophagoides farinae</name>
    <name type="common">American house dust mite</name>
    <dbReference type="NCBI Taxonomy" id="6954"/>
    <lineage>
        <taxon>Eukaryota</taxon>
        <taxon>Metazoa</taxon>
        <taxon>Ecdysozoa</taxon>
        <taxon>Arthropoda</taxon>
        <taxon>Chelicerata</taxon>
        <taxon>Arachnida</taxon>
        <taxon>Acari</taxon>
        <taxon>Acariformes</taxon>
        <taxon>Sarcoptiformes</taxon>
        <taxon>Astigmata</taxon>
        <taxon>Psoroptidia</taxon>
        <taxon>Analgoidea</taxon>
        <taxon>Pyroglyphidae</taxon>
        <taxon>Dermatophagoidinae</taxon>
        <taxon>Dermatophagoides</taxon>
    </lineage>
</organism>
<reference evidence="3" key="1">
    <citation type="submission" date="2013-05" db="EMBL/GenBank/DDBJ databases">
        <authorList>
            <person name="Yim A.K.Y."/>
            <person name="Chan T.F."/>
            <person name="Ji K.M."/>
            <person name="Liu X.Y."/>
            <person name="Zhou J.W."/>
            <person name="Li R.Q."/>
            <person name="Yang K.Y."/>
            <person name="Li J."/>
            <person name="Li M."/>
            <person name="Law P.T.W."/>
            <person name="Wu Y.L."/>
            <person name="Cai Z.L."/>
            <person name="Qin H."/>
            <person name="Bao Y."/>
            <person name="Leung R.K.K."/>
            <person name="Ng P.K.S."/>
            <person name="Zou J."/>
            <person name="Zhong X.J."/>
            <person name="Ran P.X."/>
            <person name="Zhong N.S."/>
            <person name="Liu Z.G."/>
            <person name="Tsui S.K.W."/>
        </authorList>
    </citation>
    <scope>NUCLEOTIDE SEQUENCE</scope>
    <source>
        <strain evidence="3">Derf</strain>
        <tissue evidence="3">Whole organism</tissue>
    </source>
</reference>
<comment type="caution">
    <text evidence="3">The sequence shown here is derived from an EMBL/GenBank/DDBJ whole genome shotgun (WGS) entry which is preliminary data.</text>
</comment>
<sequence length="74" mass="8242">MFGRIRFIAFWFFIIGESSSKRLTSLALRSLPKYRKGSIGVAFASITDDEEPIPPSPSSPKPEGVSSKFQECPF</sequence>
<keyword evidence="4" id="KW-1185">Reference proteome</keyword>
<dbReference type="Proteomes" id="UP000790347">
    <property type="component" value="Unassembled WGS sequence"/>
</dbReference>
<accession>A0A922IBR6</accession>
<evidence type="ECO:0000313" key="4">
    <source>
        <dbReference type="Proteomes" id="UP000790347"/>
    </source>
</evidence>
<evidence type="ECO:0000256" key="1">
    <source>
        <dbReference type="SAM" id="MobiDB-lite"/>
    </source>
</evidence>
<proteinExistence type="predicted"/>